<evidence type="ECO:0000313" key="1">
    <source>
        <dbReference type="EMBL" id="RHW42756.1"/>
    </source>
</evidence>
<evidence type="ECO:0000313" key="2">
    <source>
        <dbReference type="Proteomes" id="UP000284416"/>
    </source>
</evidence>
<dbReference type="Proteomes" id="UP000284416">
    <property type="component" value="Unassembled WGS sequence"/>
</dbReference>
<dbReference type="EMBL" id="QWEG01000002">
    <property type="protein sequence ID" value="RHW42756.1"/>
    <property type="molecule type" value="Genomic_DNA"/>
</dbReference>
<name>A0A417YYE4_9BACI</name>
<organism evidence="1 2">
    <name type="scientific">Neobacillus notoginsengisoli</name>
    <dbReference type="NCBI Taxonomy" id="1578198"/>
    <lineage>
        <taxon>Bacteria</taxon>
        <taxon>Bacillati</taxon>
        <taxon>Bacillota</taxon>
        <taxon>Bacilli</taxon>
        <taxon>Bacillales</taxon>
        <taxon>Bacillaceae</taxon>
        <taxon>Neobacillus</taxon>
    </lineage>
</organism>
<gene>
    <name evidence="1" type="ORF">D1B31_04010</name>
</gene>
<reference evidence="1 2" key="1">
    <citation type="journal article" date="2017" name="Int. J. Syst. Evol. Microbiol.">
        <title>Bacillus notoginsengisoli sp. nov., a novel bacterium isolated from the rhizosphere of Panax notoginseng.</title>
        <authorList>
            <person name="Zhang M.Y."/>
            <person name="Cheng J."/>
            <person name="Cai Y."/>
            <person name="Zhang T.Y."/>
            <person name="Wu Y.Y."/>
            <person name="Manikprabhu D."/>
            <person name="Li W.J."/>
            <person name="Zhang Y.X."/>
        </authorList>
    </citation>
    <scope>NUCLEOTIDE SEQUENCE [LARGE SCALE GENOMIC DNA]</scope>
    <source>
        <strain evidence="1 2">JCM 30743</strain>
    </source>
</reference>
<protein>
    <submittedName>
        <fullName evidence="1">Uncharacterized protein</fullName>
    </submittedName>
</protein>
<keyword evidence="2" id="KW-1185">Reference proteome</keyword>
<proteinExistence type="predicted"/>
<accession>A0A417YYE4</accession>
<comment type="caution">
    <text evidence="1">The sequence shown here is derived from an EMBL/GenBank/DDBJ whole genome shotgun (WGS) entry which is preliminary data.</text>
</comment>
<sequence>MSPKTRSRVMLMMYRAFAAVDRLFGLFFDIPLASWQVFTILDGIFEKRVSIFFGIRKNLPSHVGWQVLFVSRLVGS</sequence>
<dbReference type="AlphaFoldDB" id="A0A417YYE4"/>